<gene>
    <name evidence="3" type="ORF">CPEL01642_LOCUS7011</name>
</gene>
<protein>
    <submittedName>
        <fullName evidence="3">Uncharacterized protein</fullName>
    </submittedName>
</protein>
<sequence length="99" mass="10508">MAHLLVSALSINAYVLQGPAVSPVRMNGVVMNAEPPRTSAMVGKVVPTAPKAGWSLTMAGGQLTKEMLRKAQQKAAKEYAGPDDISGVPDDLKRYSKGW</sequence>
<accession>A0A7S0PYM9</accession>
<organism evidence="3">
    <name type="scientific">Coccolithus braarudii</name>
    <dbReference type="NCBI Taxonomy" id="221442"/>
    <lineage>
        <taxon>Eukaryota</taxon>
        <taxon>Haptista</taxon>
        <taxon>Haptophyta</taxon>
        <taxon>Prymnesiophyceae</taxon>
        <taxon>Coccolithales</taxon>
        <taxon>Coccolithaceae</taxon>
        <taxon>Coccolithus</taxon>
    </lineage>
</organism>
<dbReference type="EMBL" id="HBEY01014475">
    <property type="protein sequence ID" value="CAD8603676.1"/>
    <property type="molecule type" value="Transcribed_RNA"/>
</dbReference>
<reference evidence="3" key="1">
    <citation type="submission" date="2021-01" db="EMBL/GenBank/DDBJ databases">
        <authorList>
            <person name="Corre E."/>
            <person name="Pelletier E."/>
            <person name="Niang G."/>
            <person name="Scheremetjew M."/>
            <person name="Finn R."/>
            <person name="Kale V."/>
            <person name="Holt S."/>
            <person name="Cochrane G."/>
            <person name="Meng A."/>
            <person name="Brown T."/>
            <person name="Cohen L."/>
        </authorList>
    </citation>
    <scope>NUCLEOTIDE SEQUENCE</scope>
    <source>
        <strain evidence="3">PLY182g</strain>
    </source>
</reference>
<feature type="compositionally biased region" description="Basic and acidic residues" evidence="1">
    <location>
        <begin position="90"/>
        <end position="99"/>
    </location>
</feature>
<feature type="chain" id="PRO_5031069400" evidence="2">
    <location>
        <begin position="18"/>
        <end position="99"/>
    </location>
</feature>
<proteinExistence type="predicted"/>
<name>A0A7S0PYM9_9EUKA</name>
<evidence type="ECO:0000256" key="1">
    <source>
        <dbReference type="SAM" id="MobiDB-lite"/>
    </source>
</evidence>
<dbReference type="AlphaFoldDB" id="A0A7S0PYM9"/>
<feature type="signal peptide" evidence="2">
    <location>
        <begin position="1"/>
        <end position="17"/>
    </location>
</feature>
<keyword evidence="2" id="KW-0732">Signal</keyword>
<evidence type="ECO:0000313" key="3">
    <source>
        <dbReference type="EMBL" id="CAD8603676.1"/>
    </source>
</evidence>
<feature type="region of interest" description="Disordered" evidence="1">
    <location>
        <begin position="74"/>
        <end position="99"/>
    </location>
</feature>
<evidence type="ECO:0000256" key="2">
    <source>
        <dbReference type="SAM" id="SignalP"/>
    </source>
</evidence>